<dbReference type="PANTHER" id="PTHR46390">
    <property type="entry name" value="MANNOSE-1-PHOSPHATE GUANYLYLTRANSFERASE"/>
    <property type="match status" value="1"/>
</dbReference>
<keyword evidence="3 10" id="KW-0808">Transferase</keyword>
<protein>
    <recommendedName>
        <fullName evidence="2">mannose-1-phosphate guanylyltransferase</fullName>
        <ecNumber evidence="2">2.7.7.13</ecNumber>
    </recommendedName>
</protein>
<dbReference type="InterPro" id="IPR054566">
    <property type="entry name" value="ManC/GMP-like_b-helix"/>
</dbReference>
<keyword evidence="5" id="KW-0547">Nucleotide-binding</keyword>
<gene>
    <name evidence="10" type="ORF">CEE37_01045</name>
</gene>
<dbReference type="EMBL" id="NJBN01000001">
    <property type="protein sequence ID" value="TKJ42295.1"/>
    <property type="molecule type" value="Genomic_DNA"/>
</dbReference>
<evidence type="ECO:0000256" key="1">
    <source>
        <dbReference type="ARBA" id="ARBA00006115"/>
    </source>
</evidence>
<dbReference type="SUPFAM" id="SSF53448">
    <property type="entry name" value="Nucleotide-diphospho-sugar transferases"/>
    <property type="match status" value="1"/>
</dbReference>
<dbReference type="CDD" id="cd02509">
    <property type="entry name" value="GDP-M1P_Guanylyltransferase"/>
    <property type="match status" value="1"/>
</dbReference>
<dbReference type="InterPro" id="IPR051161">
    <property type="entry name" value="Mannose-6P_isomerase_type2"/>
</dbReference>
<evidence type="ECO:0000256" key="4">
    <source>
        <dbReference type="ARBA" id="ARBA00022695"/>
    </source>
</evidence>
<keyword evidence="4 10" id="KW-0548">Nucleotidyltransferase</keyword>
<dbReference type="EC" id="2.7.7.13" evidence="2"/>
<feature type="domain" description="MannoseP isomerase/GMP-like beta-helix" evidence="9">
    <location>
        <begin position="292"/>
        <end position="343"/>
    </location>
</feature>
<evidence type="ECO:0000256" key="2">
    <source>
        <dbReference type="ARBA" id="ARBA00012387"/>
    </source>
</evidence>
<reference evidence="10 11" key="1">
    <citation type="submission" date="2017-06" db="EMBL/GenBank/DDBJ databases">
        <title>Novel microbial phyla capable of carbon fixation and sulfur reduction in deep-sea sediments.</title>
        <authorList>
            <person name="Huang J."/>
            <person name="Baker B."/>
            <person name="Wang Y."/>
        </authorList>
    </citation>
    <scope>NUCLEOTIDE SEQUENCE [LARGE SCALE GENOMIC DNA]</scope>
    <source>
        <strain evidence="10">B3_LCP</strain>
    </source>
</reference>
<dbReference type="GO" id="GO:0009298">
    <property type="term" value="P:GDP-mannose biosynthetic process"/>
    <property type="evidence" value="ECO:0007669"/>
    <property type="project" value="TreeGrafter"/>
</dbReference>
<name>A0A532V525_UNCL8</name>
<evidence type="ECO:0000256" key="5">
    <source>
        <dbReference type="ARBA" id="ARBA00022741"/>
    </source>
</evidence>
<dbReference type="Gene3D" id="3.90.550.10">
    <property type="entry name" value="Spore Coat Polysaccharide Biosynthesis Protein SpsA, Chain A"/>
    <property type="match status" value="1"/>
</dbReference>
<dbReference type="Pfam" id="PF22640">
    <property type="entry name" value="ManC_GMP_beta-helix"/>
    <property type="match status" value="1"/>
</dbReference>
<comment type="catalytic activity">
    <reaction evidence="7">
        <text>alpha-D-mannose 1-phosphate + GTP + H(+) = GDP-alpha-D-mannose + diphosphate</text>
        <dbReference type="Rhea" id="RHEA:15229"/>
        <dbReference type="ChEBI" id="CHEBI:15378"/>
        <dbReference type="ChEBI" id="CHEBI:33019"/>
        <dbReference type="ChEBI" id="CHEBI:37565"/>
        <dbReference type="ChEBI" id="CHEBI:57527"/>
        <dbReference type="ChEBI" id="CHEBI:58409"/>
        <dbReference type="EC" id="2.7.7.13"/>
    </reaction>
</comment>
<dbReference type="FunFam" id="3.90.550.10:FF:000046">
    <property type="entry name" value="Mannose-1-phosphate guanylyltransferase (GDP)"/>
    <property type="match status" value="1"/>
</dbReference>
<comment type="caution">
    <text evidence="10">The sequence shown here is derived from an EMBL/GenBank/DDBJ whole genome shotgun (WGS) entry which is preliminary data.</text>
</comment>
<proteinExistence type="inferred from homology"/>
<evidence type="ECO:0000259" key="9">
    <source>
        <dbReference type="Pfam" id="PF22640"/>
    </source>
</evidence>
<evidence type="ECO:0000259" key="8">
    <source>
        <dbReference type="Pfam" id="PF00483"/>
    </source>
</evidence>
<dbReference type="SUPFAM" id="SSF159283">
    <property type="entry name" value="Guanosine diphospho-D-mannose pyrophosphorylase/mannose-6-phosphate isomerase linker domain"/>
    <property type="match status" value="1"/>
</dbReference>
<evidence type="ECO:0000256" key="6">
    <source>
        <dbReference type="ARBA" id="ARBA00023134"/>
    </source>
</evidence>
<feature type="domain" description="Nucleotidyl transferase" evidence="8">
    <location>
        <begin position="4"/>
        <end position="283"/>
    </location>
</feature>
<organism evidence="10 11">
    <name type="scientific">candidate division LCP-89 bacterium B3_LCP</name>
    <dbReference type="NCBI Taxonomy" id="2012998"/>
    <lineage>
        <taxon>Bacteria</taxon>
        <taxon>Pseudomonadati</taxon>
        <taxon>Bacteria division LCP-89</taxon>
    </lineage>
</organism>
<evidence type="ECO:0000256" key="3">
    <source>
        <dbReference type="ARBA" id="ARBA00022679"/>
    </source>
</evidence>
<dbReference type="AlphaFoldDB" id="A0A532V525"/>
<comment type="similarity">
    <text evidence="1">Belongs to the mannose-6-phosphate isomerase type 2 family.</text>
</comment>
<dbReference type="InterPro" id="IPR049577">
    <property type="entry name" value="GMPP_N"/>
</dbReference>
<keyword evidence="6" id="KW-0342">GTP-binding</keyword>
<dbReference type="InterPro" id="IPR029044">
    <property type="entry name" value="Nucleotide-diphossugar_trans"/>
</dbReference>
<evidence type="ECO:0000256" key="7">
    <source>
        <dbReference type="ARBA" id="ARBA00047343"/>
    </source>
</evidence>
<dbReference type="PANTHER" id="PTHR46390:SF1">
    <property type="entry name" value="MANNOSE-1-PHOSPHATE GUANYLYLTRANSFERASE"/>
    <property type="match status" value="1"/>
</dbReference>
<evidence type="ECO:0000313" key="11">
    <source>
        <dbReference type="Proteomes" id="UP000319619"/>
    </source>
</evidence>
<accession>A0A532V525</accession>
<dbReference type="GO" id="GO:0005525">
    <property type="term" value="F:GTP binding"/>
    <property type="evidence" value="ECO:0007669"/>
    <property type="project" value="UniProtKB-KW"/>
</dbReference>
<sequence>MNHAVIMAGGVGSRFWPRSRKKKPKQVLNIFGSNTLLQETVDRISSIIPPDNVLIVTTHELVGYIKEQLPDFNEKNFVLEPVGRNTAPCIGLAAQRLAEIDPDGIMVVLPADHLITDQERFSACLKQAIQTAEQDDSLVTIGITPTQPETGYGYIQFSPDDKKASGAYGVKTFAEKPNLETARLFIESGDFLWNSGMFIWSVKRILSEIESSVPELHAGLTEIKKIEGSDADAQFNHIYSGMKAISIDYAVMERAQNVAVVKGDFSWSDIGNWGEVYRLSPKDKSGNVNLNNHVLINTSNCLVDSSDRLVATVGIQDLIIINTPDALLVCHRDHAQDVKRIVEYMERRQLDKYL</sequence>
<dbReference type="InterPro" id="IPR005835">
    <property type="entry name" value="NTP_transferase_dom"/>
</dbReference>
<dbReference type="Pfam" id="PF00483">
    <property type="entry name" value="NTP_transferase"/>
    <property type="match status" value="1"/>
</dbReference>
<dbReference type="Proteomes" id="UP000319619">
    <property type="component" value="Unassembled WGS sequence"/>
</dbReference>
<evidence type="ECO:0000313" key="10">
    <source>
        <dbReference type="EMBL" id="TKJ42295.1"/>
    </source>
</evidence>
<dbReference type="GO" id="GO:0004475">
    <property type="term" value="F:mannose-1-phosphate guanylyltransferase (GTP) activity"/>
    <property type="evidence" value="ECO:0007669"/>
    <property type="project" value="UniProtKB-EC"/>
</dbReference>